<dbReference type="PANTHER" id="PTHR33175">
    <property type="entry name" value="DNA-BINDING PROTEIN HU"/>
    <property type="match status" value="1"/>
</dbReference>
<dbReference type="NCBIfam" id="NF008023">
    <property type="entry name" value="PRK10753.1"/>
    <property type="match status" value="1"/>
</dbReference>
<dbReference type="InterPro" id="IPR000119">
    <property type="entry name" value="Hist_DNA-bd"/>
</dbReference>
<evidence type="ECO:0000256" key="4">
    <source>
        <dbReference type="ARBA" id="ARBA00023125"/>
    </source>
</evidence>
<dbReference type="GO" id="GO:0030261">
    <property type="term" value="P:chromosome condensation"/>
    <property type="evidence" value="ECO:0007669"/>
    <property type="project" value="UniProtKB-KW"/>
</dbReference>
<evidence type="ECO:0000256" key="5">
    <source>
        <dbReference type="RuleBase" id="RU003939"/>
    </source>
</evidence>
<dbReference type="KEGG" id="aha:AHA_3678"/>
<protein>
    <submittedName>
        <fullName evidence="6">DNA-binding protein HU-alpha</fullName>
    </submittedName>
</protein>
<evidence type="ECO:0000256" key="2">
    <source>
        <dbReference type="ARBA" id="ARBA00010529"/>
    </source>
</evidence>
<dbReference type="GO" id="GO:0005829">
    <property type="term" value="C:cytosol"/>
    <property type="evidence" value="ECO:0007669"/>
    <property type="project" value="TreeGrafter"/>
</dbReference>
<dbReference type="GO" id="GO:0042802">
    <property type="term" value="F:identical protein binding"/>
    <property type="evidence" value="ECO:0007669"/>
    <property type="project" value="UniProtKB-ARBA"/>
</dbReference>
<dbReference type="EnsemblBacteria" id="ABK36044">
    <property type="protein sequence ID" value="ABK36044"/>
    <property type="gene ID" value="AHA_3678"/>
</dbReference>
<dbReference type="AlphaFoldDB" id="A0KPD3"/>
<dbReference type="GO" id="GO:1990103">
    <property type="term" value="C:DnaA-HU complex"/>
    <property type="evidence" value="ECO:0007669"/>
    <property type="project" value="UniProtKB-ARBA"/>
</dbReference>
<dbReference type="PROSITE" id="PS00045">
    <property type="entry name" value="HISTONE_LIKE"/>
    <property type="match status" value="1"/>
</dbReference>
<evidence type="ECO:0000256" key="3">
    <source>
        <dbReference type="ARBA" id="ARBA00023067"/>
    </source>
</evidence>
<comment type="function">
    <text evidence="1">Histone-like DNA-binding protein which is capable of wrapping DNA to stabilize it, and thus to prevent its denaturation under extreme environmental conditions.</text>
</comment>
<dbReference type="FunFam" id="4.10.520.10:FF:000001">
    <property type="entry name" value="DNA-binding protein HU"/>
    <property type="match status" value="1"/>
</dbReference>
<dbReference type="STRING" id="380703.AHA_3678"/>
<evidence type="ECO:0000313" key="7">
    <source>
        <dbReference type="Proteomes" id="UP000000756"/>
    </source>
</evidence>
<dbReference type="EMBL" id="CP000462">
    <property type="protein sequence ID" value="ABK36044.1"/>
    <property type="molecule type" value="Genomic_DNA"/>
</dbReference>
<dbReference type="SMART" id="SM00411">
    <property type="entry name" value="BHL"/>
    <property type="match status" value="1"/>
</dbReference>
<dbReference type="PATRIC" id="fig|380703.7.peg.3655"/>
<accession>A0KPD3</accession>
<organism evidence="6 7">
    <name type="scientific">Aeromonas hydrophila subsp. hydrophila (strain ATCC 7966 / DSM 30187 / BCRC 13018 / CCUG 14551 / JCM 1027 / KCTC 2358 / NCIMB 9240 / NCTC 8049)</name>
    <dbReference type="NCBI Taxonomy" id="380703"/>
    <lineage>
        <taxon>Bacteria</taxon>
        <taxon>Pseudomonadati</taxon>
        <taxon>Pseudomonadota</taxon>
        <taxon>Gammaproteobacteria</taxon>
        <taxon>Aeromonadales</taxon>
        <taxon>Aeromonadaceae</taxon>
        <taxon>Aeromonas</taxon>
    </lineage>
</organism>
<dbReference type="PANTHER" id="PTHR33175:SF12">
    <property type="entry name" value="DNA-BINDING PROTEIN HU-ALPHA"/>
    <property type="match status" value="1"/>
</dbReference>
<gene>
    <name evidence="6" type="ordered locus">AHA_3678</name>
</gene>
<dbReference type="CDD" id="cd13831">
    <property type="entry name" value="HU"/>
    <property type="match status" value="1"/>
</dbReference>
<reference evidence="6 7" key="1">
    <citation type="journal article" date="2006" name="J. Bacteriol.">
        <title>Genome sequence of Aeromonas hydrophila ATCC 7966T: jack of all trades.</title>
        <authorList>
            <person name="Seshadri R."/>
            <person name="Joseph S.W."/>
            <person name="Chopra A.K."/>
            <person name="Sha J."/>
            <person name="Shaw J."/>
            <person name="Graf J."/>
            <person name="Haft D."/>
            <person name="Wu M."/>
            <person name="Ren Q."/>
            <person name="Rosovitz M.J."/>
            <person name="Madupu R."/>
            <person name="Tallon L."/>
            <person name="Kim M."/>
            <person name="Jin S."/>
            <person name="Vuong H."/>
            <person name="Stine O.C."/>
            <person name="Ali A."/>
            <person name="Horneman A.J."/>
            <person name="Heidelberg J.F."/>
        </authorList>
    </citation>
    <scope>NUCLEOTIDE SEQUENCE [LARGE SCALE GENOMIC DNA]</scope>
    <source>
        <strain evidence="7">ATCC 7966 / DSM 30187 / BCRC 13018 / CCUG 14551 / JCM 1027 / KCTC 2358 / NCIMB 9240 / NCTC 8049</strain>
    </source>
</reference>
<keyword evidence="3" id="KW-0226">DNA condensation</keyword>
<dbReference type="InterPro" id="IPR020816">
    <property type="entry name" value="Histone-like_DNA-bd_CS"/>
</dbReference>
<dbReference type="GO" id="GO:0030527">
    <property type="term" value="F:structural constituent of chromatin"/>
    <property type="evidence" value="ECO:0007669"/>
    <property type="project" value="InterPro"/>
</dbReference>
<dbReference type="GO" id="GO:0003677">
    <property type="term" value="F:DNA binding"/>
    <property type="evidence" value="ECO:0007669"/>
    <property type="project" value="UniProtKB-KW"/>
</dbReference>
<dbReference type="GO" id="GO:1990178">
    <property type="term" value="C:HU-DNA complex"/>
    <property type="evidence" value="ECO:0007669"/>
    <property type="project" value="UniProtKB-ARBA"/>
</dbReference>
<comment type="similarity">
    <text evidence="2 5">Belongs to the bacterial histone-like protein family.</text>
</comment>
<dbReference type="PRINTS" id="PR01727">
    <property type="entry name" value="DNABINDINGHU"/>
</dbReference>
<evidence type="ECO:0000313" key="6">
    <source>
        <dbReference type="EMBL" id="ABK36044.1"/>
    </source>
</evidence>
<keyword evidence="7" id="KW-1185">Reference proteome</keyword>
<keyword evidence="4 6" id="KW-0238">DNA-binding</keyword>
<dbReference type="GO" id="GO:0006270">
    <property type="term" value="P:DNA replication initiation"/>
    <property type="evidence" value="ECO:0007669"/>
    <property type="project" value="UniProtKB-ARBA"/>
</dbReference>
<dbReference type="Proteomes" id="UP000000756">
    <property type="component" value="Chromosome"/>
</dbReference>
<dbReference type="Pfam" id="PF00216">
    <property type="entry name" value="Bac_DNA_binding"/>
    <property type="match status" value="1"/>
</dbReference>
<dbReference type="GO" id="GO:0006351">
    <property type="term" value="P:DNA-templated transcription"/>
    <property type="evidence" value="ECO:0007669"/>
    <property type="project" value="UniProtKB-ARBA"/>
</dbReference>
<sequence length="98" mass="10278">MPDHKGNVMNKAQLVDAIAAKADLSKAQAKVALEEIINGITQSLKEGDAVQLVGFGTFKVNHRAGRTGRNPQTGKEIQIAAANVPSFVAGKALKDAVK</sequence>
<name>A0KPD3_AERHH</name>
<dbReference type="eggNOG" id="COG0776">
    <property type="taxonomic scope" value="Bacteria"/>
</dbReference>
<dbReference type="SUPFAM" id="SSF47729">
    <property type="entry name" value="IHF-like DNA-binding proteins"/>
    <property type="match status" value="1"/>
</dbReference>
<dbReference type="InterPro" id="IPR010992">
    <property type="entry name" value="IHF-like_DNA-bd_dom_sf"/>
</dbReference>
<dbReference type="HOGENOM" id="CLU_105066_3_1_6"/>
<dbReference type="OrthoDB" id="9799835at2"/>
<evidence type="ECO:0000256" key="1">
    <source>
        <dbReference type="ARBA" id="ARBA00003819"/>
    </source>
</evidence>
<proteinExistence type="inferred from homology"/>
<dbReference type="Gene3D" id="4.10.520.10">
    <property type="entry name" value="IHF-like DNA-binding proteins"/>
    <property type="match status" value="1"/>
</dbReference>